<proteinExistence type="predicted"/>
<sequence length="23" mass="2544">MNNLTELKSGKLVGATRLQLVEE</sequence>
<dbReference type="EMBL" id="LAZR01007878">
    <property type="protein sequence ID" value="KKM82336.1"/>
    <property type="molecule type" value="Genomic_DNA"/>
</dbReference>
<dbReference type="AlphaFoldDB" id="A0A0F9L4Z5"/>
<evidence type="ECO:0000313" key="1">
    <source>
        <dbReference type="EMBL" id="KKM82336.1"/>
    </source>
</evidence>
<protein>
    <submittedName>
        <fullName evidence="1">Uncharacterized protein</fullName>
    </submittedName>
</protein>
<comment type="caution">
    <text evidence="1">The sequence shown here is derived from an EMBL/GenBank/DDBJ whole genome shotgun (WGS) entry which is preliminary data.</text>
</comment>
<name>A0A0F9L4Z5_9ZZZZ</name>
<reference evidence="1" key="1">
    <citation type="journal article" date="2015" name="Nature">
        <title>Complex archaea that bridge the gap between prokaryotes and eukaryotes.</title>
        <authorList>
            <person name="Spang A."/>
            <person name="Saw J.H."/>
            <person name="Jorgensen S.L."/>
            <person name="Zaremba-Niedzwiedzka K."/>
            <person name="Martijn J."/>
            <person name="Lind A.E."/>
            <person name="van Eijk R."/>
            <person name="Schleper C."/>
            <person name="Guy L."/>
            <person name="Ettema T.J."/>
        </authorList>
    </citation>
    <scope>NUCLEOTIDE SEQUENCE</scope>
</reference>
<gene>
    <name evidence="1" type="ORF">LCGC14_1320600</name>
</gene>
<organism evidence="1">
    <name type="scientific">marine sediment metagenome</name>
    <dbReference type="NCBI Taxonomy" id="412755"/>
    <lineage>
        <taxon>unclassified sequences</taxon>
        <taxon>metagenomes</taxon>
        <taxon>ecological metagenomes</taxon>
    </lineage>
</organism>
<accession>A0A0F9L4Z5</accession>
<feature type="non-terminal residue" evidence="1">
    <location>
        <position position="23"/>
    </location>
</feature>